<feature type="domain" description="RRM" evidence="4">
    <location>
        <begin position="33"/>
        <end position="111"/>
    </location>
</feature>
<accession>A0A2T3BF70</accession>
<feature type="compositionally biased region" description="Basic and acidic residues" evidence="3">
    <location>
        <begin position="153"/>
        <end position="169"/>
    </location>
</feature>
<dbReference type="AlphaFoldDB" id="A0A2T3BF70"/>
<reference evidence="5 6" key="1">
    <citation type="journal article" date="2018" name="New Phytol.">
        <title>Comparative genomics and transcriptomics depict ericoid mycorrhizal fungi as versatile saprotrophs and plant mutualists.</title>
        <authorList>
            <person name="Martino E."/>
            <person name="Morin E."/>
            <person name="Grelet G.A."/>
            <person name="Kuo A."/>
            <person name="Kohler A."/>
            <person name="Daghino S."/>
            <person name="Barry K.W."/>
            <person name="Cichocki N."/>
            <person name="Clum A."/>
            <person name="Dockter R.B."/>
            <person name="Hainaut M."/>
            <person name="Kuo R.C."/>
            <person name="LaButti K."/>
            <person name="Lindahl B.D."/>
            <person name="Lindquist E.A."/>
            <person name="Lipzen A."/>
            <person name="Khouja H.R."/>
            <person name="Magnuson J."/>
            <person name="Murat C."/>
            <person name="Ohm R.A."/>
            <person name="Singer S.W."/>
            <person name="Spatafora J.W."/>
            <person name="Wang M."/>
            <person name="Veneault-Fourrey C."/>
            <person name="Henrissat B."/>
            <person name="Grigoriev I.V."/>
            <person name="Martin F.M."/>
            <person name="Perotto S."/>
        </authorList>
    </citation>
    <scope>NUCLEOTIDE SEQUENCE [LARGE SCALE GENOMIC DNA]</scope>
    <source>
        <strain evidence="5 6">ATCC 22711</strain>
    </source>
</reference>
<proteinExistence type="predicted"/>
<dbReference type="Gene3D" id="3.30.70.330">
    <property type="match status" value="1"/>
</dbReference>
<dbReference type="EMBL" id="KZ679006">
    <property type="protein sequence ID" value="PSS28025.1"/>
    <property type="molecule type" value="Genomic_DNA"/>
</dbReference>
<evidence type="ECO:0000256" key="3">
    <source>
        <dbReference type="SAM" id="MobiDB-lite"/>
    </source>
</evidence>
<dbReference type="GO" id="GO:0071011">
    <property type="term" value="C:precatalytic spliceosome"/>
    <property type="evidence" value="ECO:0007669"/>
    <property type="project" value="TreeGrafter"/>
</dbReference>
<evidence type="ECO:0000259" key="4">
    <source>
        <dbReference type="PROSITE" id="PS50102"/>
    </source>
</evidence>
<protein>
    <recommendedName>
        <fullName evidence="4">RRM domain-containing protein</fullName>
    </recommendedName>
</protein>
<dbReference type="InterPro" id="IPR035979">
    <property type="entry name" value="RBD_domain_sf"/>
</dbReference>
<dbReference type="OrthoDB" id="2573941at2759"/>
<dbReference type="CDD" id="cd12411">
    <property type="entry name" value="RRM_ist3_like"/>
    <property type="match status" value="1"/>
</dbReference>
<dbReference type="InParanoid" id="A0A2T3BF70"/>
<dbReference type="PANTHER" id="PTHR45880">
    <property type="entry name" value="RNA-BINDING MOTIF PROTEIN, X-LINKED 2"/>
    <property type="match status" value="1"/>
</dbReference>
<sequence length="311" mass="37241">MNTIRQIQELNKRELENGVSPEASWHADYRDTAYIYIGGLPFELSEGDIITIFSQFGEPTYVNLVRDKETGKSRGFAFLKYEDQRSTDLAVDNLGGAVIMGRTLRVDHTRYKKKDDEPEEGQDLNAAQREIEDVDGESRRKRRRTSESESEEERPMLKEERELAKLIQEHDEEDPMKAYLIQEKKEEVALALARVKESKHSEKSRKHRHHHHRSHRSREDSEGEDSRRSHRRREGHSRHRSHSRDDLRDSDPYREDERTRRRISEREKSEEYRSRRRSPRRDGHGRDDDERRRREESPGDTRHRERRDSRH</sequence>
<dbReference type="InterPro" id="IPR045844">
    <property type="entry name" value="RRM_Ist3-like"/>
</dbReference>
<gene>
    <name evidence="5" type="ORF">M430DRAFT_15260</name>
</gene>
<feature type="compositionally biased region" description="Basic and acidic residues" evidence="3">
    <location>
        <begin position="243"/>
        <end position="273"/>
    </location>
</feature>
<dbReference type="InterPro" id="IPR051847">
    <property type="entry name" value="RNA_proc/Spliceosome_comp"/>
</dbReference>
<evidence type="ECO:0000256" key="2">
    <source>
        <dbReference type="PROSITE-ProRule" id="PRU00176"/>
    </source>
</evidence>
<dbReference type="InterPro" id="IPR012677">
    <property type="entry name" value="Nucleotide-bd_a/b_plait_sf"/>
</dbReference>
<feature type="compositionally biased region" description="Basic residues" evidence="3">
    <location>
        <begin position="228"/>
        <end position="242"/>
    </location>
</feature>
<feature type="compositionally biased region" description="Basic and acidic residues" evidence="3">
    <location>
        <begin position="182"/>
        <end position="201"/>
    </location>
</feature>
<dbReference type="SUPFAM" id="SSF54928">
    <property type="entry name" value="RNA-binding domain, RBD"/>
    <property type="match status" value="1"/>
</dbReference>
<feature type="compositionally biased region" description="Basic residues" evidence="3">
    <location>
        <begin position="202"/>
        <end position="216"/>
    </location>
</feature>
<dbReference type="GO" id="GO:0000398">
    <property type="term" value="P:mRNA splicing, via spliceosome"/>
    <property type="evidence" value="ECO:0007669"/>
    <property type="project" value="InterPro"/>
</dbReference>
<dbReference type="SMART" id="SM00360">
    <property type="entry name" value="RRM"/>
    <property type="match status" value="1"/>
</dbReference>
<dbReference type="RefSeq" id="XP_024725550.1">
    <property type="nucleotide sequence ID" value="XM_024863209.1"/>
</dbReference>
<evidence type="ECO:0000313" key="6">
    <source>
        <dbReference type="Proteomes" id="UP000241818"/>
    </source>
</evidence>
<dbReference type="PROSITE" id="PS50102">
    <property type="entry name" value="RRM"/>
    <property type="match status" value="1"/>
</dbReference>
<dbReference type="GO" id="GO:0005686">
    <property type="term" value="C:U2 snRNP"/>
    <property type="evidence" value="ECO:0007669"/>
    <property type="project" value="TreeGrafter"/>
</dbReference>
<evidence type="ECO:0000256" key="1">
    <source>
        <dbReference type="ARBA" id="ARBA00022884"/>
    </source>
</evidence>
<evidence type="ECO:0000313" key="5">
    <source>
        <dbReference type="EMBL" id="PSS28025.1"/>
    </source>
</evidence>
<dbReference type="PANTHER" id="PTHR45880:SF1">
    <property type="entry name" value="RNA-BINDING MOTIF PROTEIN, X-LINKED 2"/>
    <property type="match status" value="1"/>
</dbReference>
<dbReference type="Proteomes" id="UP000241818">
    <property type="component" value="Unassembled WGS sequence"/>
</dbReference>
<dbReference type="STRING" id="857342.A0A2T3BF70"/>
<dbReference type="GeneID" id="36571290"/>
<keyword evidence="1 2" id="KW-0694">RNA-binding</keyword>
<keyword evidence="6" id="KW-1185">Reference proteome</keyword>
<organism evidence="5 6">
    <name type="scientific">Amorphotheca resinae ATCC 22711</name>
    <dbReference type="NCBI Taxonomy" id="857342"/>
    <lineage>
        <taxon>Eukaryota</taxon>
        <taxon>Fungi</taxon>
        <taxon>Dikarya</taxon>
        <taxon>Ascomycota</taxon>
        <taxon>Pezizomycotina</taxon>
        <taxon>Leotiomycetes</taxon>
        <taxon>Helotiales</taxon>
        <taxon>Amorphothecaceae</taxon>
        <taxon>Amorphotheca</taxon>
    </lineage>
</organism>
<dbReference type="InterPro" id="IPR000504">
    <property type="entry name" value="RRM_dom"/>
</dbReference>
<dbReference type="Pfam" id="PF00076">
    <property type="entry name" value="RRM_1"/>
    <property type="match status" value="1"/>
</dbReference>
<feature type="region of interest" description="Disordered" evidence="3">
    <location>
        <begin position="110"/>
        <end position="311"/>
    </location>
</feature>
<dbReference type="GO" id="GO:0071013">
    <property type="term" value="C:catalytic step 2 spliceosome"/>
    <property type="evidence" value="ECO:0007669"/>
    <property type="project" value="TreeGrafter"/>
</dbReference>
<feature type="compositionally biased region" description="Basic and acidic residues" evidence="3">
    <location>
        <begin position="217"/>
        <end position="227"/>
    </location>
</feature>
<name>A0A2T3BF70_AMORE</name>
<feature type="compositionally biased region" description="Basic and acidic residues" evidence="3">
    <location>
        <begin position="280"/>
        <end position="311"/>
    </location>
</feature>
<dbReference type="GO" id="GO:0003723">
    <property type="term" value="F:RNA binding"/>
    <property type="evidence" value="ECO:0007669"/>
    <property type="project" value="UniProtKB-UniRule"/>
</dbReference>